<keyword evidence="3" id="KW-0106">Calcium</keyword>
<feature type="signal peptide" evidence="5">
    <location>
        <begin position="1"/>
        <end position="19"/>
    </location>
</feature>
<dbReference type="GO" id="GO:0004930">
    <property type="term" value="F:G protein-coupled receptor activity"/>
    <property type="evidence" value="ECO:0007669"/>
    <property type="project" value="InterPro"/>
</dbReference>
<dbReference type="PANTHER" id="PTHR46682">
    <property type="entry name" value="ADHESION G-PROTEIN COUPLED RECEPTOR V1"/>
    <property type="match status" value="1"/>
</dbReference>
<proteinExistence type="predicted"/>
<dbReference type="SUPFAM" id="SSF49899">
    <property type="entry name" value="Concanavalin A-like lectins/glucanases"/>
    <property type="match status" value="1"/>
</dbReference>
<evidence type="ECO:0000256" key="3">
    <source>
        <dbReference type="ARBA" id="ARBA00022837"/>
    </source>
</evidence>
<evidence type="ECO:0000256" key="2">
    <source>
        <dbReference type="ARBA" id="ARBA00022737"/>
    </source>
</evidence>
<dbReference type="InterPro" id="IPR026919">
    <property type="entry name" value="ADGRV1"/>
</dbReference>
<keyword evidence="1 5" id="KW-0732">Signal</keyword>
<dbReference type="GO" id="GO:0004553">
    <property type="term" value="F:hydrolase activity, hydrolyzing O-glycosyl compounds"/>
    <property type="evidence" value="ECO:0007669"/>
    <property type="project" value="UniProtKB-ARBA"/>
</dbReference>
<dbReference type="Proteomes" id="UP000598971">
    <property type="component" value="Unassembled WGS sequence"/>
</dbReference>
<dbReference type="GO" id="GO:0005975">
    <property type="term" value="P:carbohydrate metabolic process"/>
    <property type="evidence" value="ECO:0007669"/>
    <property type="project" value="UniProtKB-ARBA"/>
</dbReference>
<evidence type="ECO:0000259" key="6">
    <source>
        <dbReference type="SMART" id="SM00237"/>
    </source>
</evidence>
<dbReference type="Gene3D" id="2.60.120.200">
    <property type="match status" value="1"/>
</dbReference>
<evidence type="ECO:0000259" key="7">
    <source>
        <dbReference type="SMART" id="SM00560"/>
    </source>
</evidence>
<feature type="chain" id="PRO_5035267851" evidence="5">
    <location>
        <begin position="20"/>
        <end position="448"/>
    </location>
</feature>
<dbReference type="SMART" id="SM00237">
    <property type="entry name" value="Calx_beta"/>
    <property type="match status" value="1"/>
</dbReference>
<dbReference type="Pfam" id="PF03160">
    <property type="entry name" value="Calx-beta"/>
    <property type="match status" value="1"/>
</dbReference>
<sequence>MKKVLLLTAGLFLNQLIFAQTPVAFYPFNGNANDVSGNNLNGSIIGAPVFTTDRFGNANSAISFNGNTANRVEVADNVLLHPASITIAAWIFLNNNSGLQTFIDKPLSPCINDSWHFGALNADYSTWISRTTSCGDFAQVTTPLSINTWIHVAATADPVSGQLKLYINGILVNTSEYSGAIPYDNNVMFFGAALENNSLAFPMNGSIDEVKIYNTALTAAQVNDLYNNFEVCNNIDDDGDGLIDETCIPTVSIANKSITEGNSDTTDMKFAVTLNHPYDSTVSVRYKTANITATAGSDYLPANKVLRFSPGQVRKNITISVLGDIIPEPNEQFNVILSNPVNTILGAADTALGIIRNDDVAFAITSTSVDELKNIGVRISPNPAKDQLHITGLTVGTLIQVMDLQGRVLLKQNVSNNAPVNISTLTPGLYMLRYAEHNTYKTIKFIKE</sequence>
<evidence type="ECO:0000256" key="1">
    <source>
        <dbReference type="ARBA" id="ARBA00022729"/>
    </source>
</evidence>
<comment type="caution">
    <text evidence="8">The sequence shown here is derived from an EMBL/GenBank/DDBJ whole genome shotgun (WGS) entry which is preliminary data.</text>
</comment>
<dbReference type="SMART" id="SM00560">
    <property type="entry name" value="LamGL"/>
    <property type="match status" value="1"/>
</dbReference>
<dbReference type="NCBIfam" id="TIGR04183">
    <property type="entry name" value="Por_Secre_tail"/>
    <property type="match status" value="1"/>
</dbReference>
<reference evidence="8" key="1">
    <citation type="submission" date="2019-10" db="EMBL/GenBank/DDBJ databases">
        <title>Draft genome sequence of Panacibacter sp. KCS-6.</title>
        <authorList>
            <person name="Yim K.J."/>
        </authorList>
    </citation>
    <scope>NUCLEOTIDE SEQUENCE</scope>
    <source>
        <strain evidence="8">KCS-6</strain>
    </source>
</reference>
<dbReference type="Pfam" id="PF18962">
    <property type="entry name" value="Por_Secre_tail"/>
    <property type="match status" value="1"/>
</dbReference>
<dbReference type="AlphaFoldDB" id="A0A8J8JSZ5"/>
<evidence type="ECO:0000256" key="4">
    <source>
        <dbReference type="ARBA" id="ARBA00023157"/>
    </source>
</evidence>
<dbReference type="InterPro" id="IPR003644">
    <property type="entry name" value="Calx_beta"/>
</dbReference>
<dbReference type="SUPFAM" id="SSF141072">
    <property type="entry name" value="CalX-like"/>
    <property type="match status" value="1"/>
</dbReference>
<dbReference type="InterPro" id="IPR026444">
    <property type="entry name" value="Secre_tail"/>
</dbReference>
<evidence type="ECO:0000313" key="9">
    <source>
        <dbReference type="Proteomes" id="UP000598971"/>
    </source>
</evidence>
<dbReference type="EMBL" id="WHPF01000015">
    <property type="protein sequence ID" value="NNV57512.1"/>
    <property type="molecule type" value="Genomic_DNA"/>
</dbReference>
<feature type="domain" description="LamG-like jellyroll fold" evidence="7">
    <location>
        <begin position="83"/>
        <end position="220"/>
    </location>
</feature>
<dbReference type="InterPro" id="IPR013320">
    <property type="entry name" value="ConA-like_dom_sf"/>
</dbReference>
<organism evidence="8 9">
    <name type="scientific">Limnovirga soli</name>
    <dbReference type="NCBI Taxonomy" id="2656915"/>
    <lineage>
        <taxon>Bacteria</taxon>
        <taxon>Pseudomonadati</taxon>
        <taxon>Bacteroidota</taxon>
        <taxon>Chitinophagia</taxon>
        <taxon>Chitinophagales</taxon>
        <taxon>Chitinophagaceae</taxon>
        <taxon>Limnovirga</taxon>
    </lineage>
</organism>
<dbReference type="Pfam" id="PF13385">
    <property type="entry name" value="Laminin_G_3"/>
    <property type="match status" value="1"/>
</dbReference>
<dbReference type="PANTHER" id="PTHR46682:SF1">
    <property type="entry name" value="ADHESION G-PROTEIN COUPLED RECEPTOR V1"/>
    <property type="match status" value="1"/>
</dbReference>
<evidence type="ECO:0000313" key="8">
    <source>
        <dbReference type="EMBL" id="NNV57512.1"/>
    </source>
</evidence>
<gene>
    <name evidence="8" type="ORF">GD597_18710</name>
</gene>
<name>A0A8J8JSZ5_9BACT</name>
<feature type="domain" description="Calx-beta" evidence="6">
    <location>
        <begin position="238"/>
        <end position="338"/>
    </location>
</feature>
<dbReference type="Gene3D" id="2.60.40.2030">
    <property type="match status" value="1"/>
</dbReference>
<dbReference type="GO" id="GO:0016020">
    <property type="term" value="C:membrane"/>
    <property type="evidence" value="ECO:0007669"/>
    <property type="project" value="InterPro"/>
</dbReference>
<accession>A0A8J8JSZ5</accession>
<keyword evidence="4" id="KW-1015">Disulfide bond</keyword>
<dbReference type="InterPro" id="IPR038081">
    <property type="entry name" value="CalX-like_sf"/>
</dbReference>
<dbReference type="InterPro" id="IPR006558">
    <property type="entry name" value="LamG-like"/>
</dbReference>
<evidence type="ECO:0000256" key="5">
    <source>
        <dbReference type="SAM" id="SignalP"/>
    </source>
</evidence>
<dbReference type="RefSeq" id="WP_171609456.1">
    <property type="nucleotide sequence ID" value="NZ_WHPF01000015.1"/>
</dbReference>
<keyword evidence="2" id="KW-0677">Repeat</keyword>
<protein>
    <submittedName>
        <fullName evidence="8">T9SS type A sorting domain-containing protein</fullName>
    </submittedName>
</protein>
<keyword evidence="9" id="KW-1185">Reference proteome</keyword>